<dbReference type="PANTHER" id="PTHR31181:SF67">
    <property type="entry name" value="PROLAMIN-LIKE PROTEIN (DUF1278)"/>
    <property type="match status" value="1"/>
</dbReference>
<evidence type="ECO:0000313" key="3">
    <source>
        <dbReference type="Proteomes" id="UP000077755"/>
    </source>
</evidence>
<proteinExistence type="predicted"/>
<name>A0A165ZZR2_DAUCS</name>
<gene>
    <name evidence="2" type="ORF">DCAR_0310564</name>
</gene>
<organism evidence="2 3">
    <name type="scientific">Daucus carota subsp. sativus</name>
    <name type="common">Carrot</name>
    <dbReference type="NCBI Taxonomy" id="79200"/>
    <lineage>
        <taxon>Eukaryota</taxon>
        <taxon>Viridiplantae</taxon>
        <taxon>Streptophyta</taxon>
        <taxon>Embryophyta</taxon>
        <taxon>Tracheophyta</taxon>
        <taxon>Spermatophyta</taxon>
        <taxon>Magnoliopsida</taxon>
        <taxon>eudicotyledons</taxon>
        <taxon>Gunneridae</taxon>
        <taxon>Pentapetalae</taxon>
        <taxon>asterids</taxon>
        <taxon>campanulids</taxon>
        <taxon>Apiales</taxon>
        <taxon>Apiaceae</taxon>
        <taxon>Apioideae</taxon>
        <taxon>Scandiceae</taxon>
        <taxon>Daucinae</taxon>
        <taxon>Daucus</taxon>
        <taxon>Daucus sect. Daucus</taxon>
    </lineage>
</organism>
<dbReference type="GO" id="GO:0031982">
    <property type="term" value="C:vesicle"/>
    <property type="evidence" value="ECO:0007669"/>
    <property type="project" value="TreeGrafter"/>
</dbReference>
<reference evidence="2" key="2">
    <citation type="submission" date="2022-03" db="EMBL/GenBank/DDBJ databases">
        <title>Draft title - Genomic analysis of global carrot germplasm unveils the trajectory of domestication and the origin of high carotenoid orange carrot.</title>
        <authorList>
            <person name="Iorizzo M."/>
            <person name="Ellison S."/>
            <person name="Senalik D."/>
            <person name="Macko-Podgorni A."/>
            <person name="Grzebelus D."/>
            <person name="Bostan H."/>
            <person name="Rolling W."/>
            <person name="Curaba J."/>
            <person name="Simon P."/>
        </authorList>
    </citation>
    <scope>NUCLEOTIDE SEQUENCE</scope>
    <source>
        <tissue evidence="2">Leaf</tissue>
    </source>
</reference>
<reference evidence="2" key="1">
    <citation type="journal article" date="2016" name="Nat. Genet.">
        <title>A high-quality carrot genome assembly provides new insights into carotenoid accumulation and asterid genome evolution.</title>
        <authorList>
            <person name="Iorizzo M."/>
            <person name="Ellison S."/>
            <person name="Senalik D."/>
            <person name="Zeng P."/>
            <person name="Satapoomin P."/>
            <person name="Huang J."/>
            <person name="Bowman M."/>
            <person name="Iovene M."/>
            <person name="Sanseverino W."/>
            <person name="Cavagnaro P."/>
            <person name="Yildiz M."/>
            <person name="Macko-Podgorni A."/>
            <person name="Moranska E."/>
            <person name="Grzebelus E."/>
            <person name="Grzebelus D."/>
            <person name="Ashrafi H."/>
            <person name="Zheng Z."/>
            <person name="Cheng S."/>
            <person name="Spooner D."/>
            <person name="Van Deynze A."/>
            <person name="Simon P."/>
        </authorList>
    </citation>
    <scope>NUCLEOTIDE SEQUENCE</scope>
    <source>
        <tissue evidence="2">Leaf</tissue>
    </source>
</reference>
<keyword evidence="1" id="KW-0732">Signal</keyword>
<dbReference type="InterPro" id="IPR008502">
    <property type="entry name" value="Prolamin-like"/>
</dbReference>
<protein>
    <submittedName>
        <fullName evidence="2">Uncharacterized protein</fullName>
    </submittedName>
</protein>
<dbReference type="GO" id="GO:0080155">
    <property type="term" value="P:regulation of double fertilization forming a zygote and endosperm"/>
    <property type="evidence" value="ECO:0007669"/>
    <property type="project" value="TreeGrafter"/>
</dbReference>
<dbReference type="Gramene" id="KZN00588">
    <property type="protein sequence ID" value="KZN00588"/>
    <property type="gene ID" value="DCAR_009342"/>
</dbReference>
<accession>A0A165ZZR2</accession>
<evidence type="ECO:0000256" key="1">
    <source>
        <dbReference type="ARBA" id="ARBA00022729"/>
    </source>
</evidence>
<dbReference type="AlphaFoldDB" id="A0A165ZZR2"/>
<evidence type="ECO:0000313" key="2">
    <source>
        <dbReference type="EMBL" id="WOG91316.1"/>
    </source>
</evidence>
<dbReference type="EMBL" id="CP093345">
    <property type="protein sequence ID" value="WOG91316.1"/>
    <property type="molecule type" value="Genomic_DNA"/>
</dbReference>
<dbReference type="GO" id="GO:2000008">
    <property type="term" value="P:regulation of protein localization to cell surface"/>
    <property type="evidence" value="ECO:0007669"/>
    <property type="project" value="TreeGrafter"/>
</dbReference>
<keyword evidence="3" id="KW-1185">Reference proteome</keyword>
<sequence length="112" mass="12815">MANSNSWVSNSMIFIAMLMFVLVSTTAEHKPDAPYDYVKNCYHPLSAVDKCTIQIIEFLFNEDRFNISAKCCKAIAVTPLKCWKGMFPNHPKFPHLAKEHCRVYAHPPRPSI</sequence>
<dbReference type="GO" id="GO:0005576">
    <property type="term" value="C:extracellular region"/>
    <property type="evidence" value="ECO:0007669"/>
    <property type="project" value="TreeGrafter"/>
</dbReference>
<dbReference type="GO" id="GO:0009567">
    <property type="term" value="P:double fertilization forming a zygote and endosperm"/>
    <property type="evidence" value="ECO:0007669"/>
    <property type="project" value="TreeGrafter"/>
</dbReference>
<dbReference type="PANTHER" id="PTHR31181">
    <property type="entry name" value="EGG CELL-SECRETED PROTEIN 1.4"/>
    <property type="match status" value="1"/>
</dbReference>
<dbReference type="Proteomes" id="UP000077755">
    <property type="component" value="Chromosome 3"/>
</dbReference>
<dbReference type="Pfam" id="PF05617">
    <property type="entry name" value="Prolamin_like"/>
    <property type="match status" value="1"/>
</dbReference>